<feature type="region of interest" description="Disordered" evidence="15">
    <location>
        <begin position="4094"/>
        <end position="4156"/>
    </location>
</feature>
<dbReference type="InterPro" id="IPR035699">
    <property type="entry name" value="AAA_6"/>
</dbReference>
<dbReference type="Gene3D" id="1.10.8.710">
    <property type="match status" value="1"/>
</dbReference>
<dbReference type="InterPro" id="IPR041228">
    <property type="entry name" value="Dynein_C"/>
</dbReference>
<dbReference type="FunFam" id="3.40.50.300:FF:000219">
    <property type="entry name" value="Dynein axonemal heavy chain 17"/>
    <property type="match status" value="1"/>
</dbReference>
<evidence type="ECO:0000313" key="17">
    <source>
        <dbReference type="EMBL" id="KAK7196690.1"/>
    </source>
</evidence>
<dbReference type="FunFam" id="1.20.58.1120:FF:000015">
    <property type="entry name" value="Dynein heavy chain, putative"/>
    <property type="match status" value="1"/>
</dbReference>
<dbReference type="PANTHER" id="PTHR45703:SF8">
    <property type="entry name" value="DYNEINS HEAVY CHAIN"/>
    <property type="match status" value="1"/>
</dbReference>
<feature type="coiled-coil region" evidence="14">
    <location>
        <begin position="3157"/>
        <end position="3184"/>
    </location>
</feature>
<dbReference type="Pfam" id="PF03028">
    <property type="entry name" value="Dynein_heavy"/>
    <property type="match status" value="1"/>
</dbReference>
<dbReference type="Gene3D" id="1.20.920.20">
    <property type="match status" value="1"/>
</dbReference>
<protein>
    <submittedName>
        <fullName evidence="17">Dynein heavy chain</fullName>
    </submittedName>
</protein>
<keyword evidence="11" id="KW-0505">Motor protein</keyword>
<dbReference type="Gene3D" id="1.10.8.1220">
    <property type="match status" value="1"/>
</dbReference>
<dbReference type="FunFam" id="3.10.490.20:FF:000009">
    <property type="entry name" value="Dynein heavy chain 4"/>
    <property type="match status" value="1"/>
</dbReference>
<keyword evidence="18" id="KW-1185">Reference proteome</keyword>
<dbReference type="InterPro" id="IPR027417">
    <property type="entry name" value="P-loop_NTPase"/>
</dbReference>
<evidence type="ECO:0000256" key="2">
    <source>
        <dbReference type="ARBA" id="ARBA00008887"/>
    </source>
</evidence>
<dbReference type="PANTHER" id="PTHR45703">
    <property type="entry name" value="DYNEIN HEAVY CHAIN"/>
    <property type="match status" value="1"/>
</dbReference>
<dbReference type="FunFam" id="1.10.8.710:FF:000007">
    <property type="entry name" value="Putative dynein heavy chain"/>
    <property type="match status" value="1"/>
</dbReference>
<dbReference type="Pfam" id="PF12781">
    <property type="entry name" value="AAA_9"/>
    <property type="match status" value="1"/>
</dbReference>
<dbReference type="InterPro" id="IPR042222">
    <property type="entry name" value="Dynein_2_N"/>
</dbReference>
<dbReference type="InterPro" id="IPR041589">
    <property type="entry name" value="DNAH3_AAA_lid_1"/>
</dbReference>
<dbReference type="InterPro" id="IPR041658">
    <property type="entry name" value="AAA_lid_11"/>
</dbReference>
<evidence type="ECO:0000256" key="4">
    <source>
        <dbReference type="ARBA" id="ARBA00022701"/>
    </source>
</evidence>
<keyword evidence="8" id="KW-0243">Dynein</keyword>
<dbReference type="SMART" id="SM00382">
    <property type="entry name" value="AAA"/>
    <property type="match status" value="2"/>
</dbReference>
<feature type="domain" description="AAA+ ATPase" evidence="16">
    <location>
        <begin position="1915"/>
        <end position="2014"/>
    </location>
</feature>
<evidence type="ECO:0000256" key="6">
    <source>
        <dbReference type="ARBA" id="ARBA00022741"/>
    </source>
</evidence>
<dbReference type="InterPro" id="IPR043160">
    <property type="entry name" value="Dynein_C_barrel"/>
</dbReference>
<dbReference type="GO" id="GO:0036156">
    <property type="term" value="C:inner dynein arm"/>
    <property type="evidence" value="ECO:0007669"/>
    <property type="project" value="UniProtKB-ARBA"/>
</dbReference>
<comment type="caution">
    <text evidence="17">The sequence shown here is derived from an EMBL/GenBank/DDBJ whole genome shotgun (WGS) entry which is preliminary data.</text>
</comment>
<dbReference type="Gene3D" id="1.10.287.2620">
    <property type="match status" value="1"/>
</dbReference>
<dbReference type="Pfam" id="PF17852">
    <property type="entry name" value="Dynein_AAA_lid"/>
    <property type="match status" value="1"/>
</dbReference>
<evidence type="ECO:0000256" key="9">
    <source>
        <dbReference type="ARBA" id="ARBA00023054"/>
    </source>
</evidence>
<evidence type="ECO:0000256" key="12">
    <source>
        <dbReference type="ARBA" id="ARBA00023212"/>
    </source>
</evidence>
<gene>
    <name evidence="17" type="ORF">NESM_000608100</name>
</gene>
<dbReference type="Pfam" id="PF08393">
    <property type="entry name" value="DHC_N2"/>
    <property type="match status" value="1"/>
</dbReference>
<dbReference type="FunFam" id="1.10.8.1220:FF:000001">
    <property type="entry name" value="Dynein axonemal heavy chain 5"/>
    <property type="match status" value="1"/>
</dbReference>
<evidence type="ECO:0000256" key="5">
    <source>
        <dbReference type="ARBA" id="ARBA00022737"/>
    </source>
</evidence>
<dbReference type="Pfam" id="PF17857">
    <property type="entry name" value="AAA_lid_1"/>
    <property type="match status" value="1"/>
</dbReference>
<keyword evidence="4" id="KW-0493">Microtubule</keyword>
<comment type="similarity">
    <text evidence="2">Belongs to the dynein heavy chain family.</text>
</comment>
<dbReference type="Pfam" id="PF12780">
    <property type="entry name" value="AAA_8"/>
    <property type="match status" value="1"/>
</dbReference>
<feature type="domain" description="AAA+ ATPase" evidence="16">
    <location>
        <begin position="2542"/>
        <end position="2695"/>
    </location>
</feature>
<evidence type="ECO:0000256" key="15">
    <source>
        <dbReference type="SAM" id="MobiDB-lite"/>
    </source>
</evidence>
<accession>A0AAW0ER84</accession>
<dbReference type="InterPro" id="IPR035706">
    <property type="entry name" value="AAA_9"/>
</dbReference>
<dbReference type="Gene3D" id="3.10.490.20">
    <property type="match status" value="1"/>
</dbReference>
<evidence type="ECO:0000256" key="13">
    <source>
        <dbReference type="ARBA" id="ARBA00023273"/>
    </source>
</evidence>
<evidence type="ECO:0000256" key="7">
    <source>
        <dbReference type="ARBA" id="ARBA00022840"/>
    </source>
</evidence>
<dbReference type="GO" id="GO:0060294">
    <property type="term" value="P:cilium movement involved in cell motility"/>
    <property type="evidence" value="ECO:0007669"/>
    <property type="project" value="UniProtKB-ARBA"/>
</dbReference>
<dbReference type="Gene3D" id="3.20.180.20">
    <property type="entry name" value="Dynein heavy chain, N-terminal domain 2"/>
    <property type="match status" value="1"/>
</dbReference>
<dbReference type="FunFam" id="1.20.140.100:FF:000017">
    <property type="entry name" value="Dynein heavy chain, putative"/>
    <property type="match status" value="1"/>
</dbReference>
<keyword evidence="10" id="KW-0969">Cilium</keyword>
<dbReference type="InterPro" id="IPR013594">
    <property type="entry name" value="Dynein_heavy_tail"/>
</dbReference>
<dbReference type="InterPro" id="IPR026983">
    <property type="entry name" value="DHC"/>
</dbReference>
<evidence type="ECO:0000256" key="14">
    <source>
        <dbReference type="SAM" id="Coils"/>
    </source>
</evidence>
<evidence type="ECO:0000256" key="3">
    <source>
        <dbReference type="ARBA" id="ARBA00022490"/>
    </source>
</evidence>
<evidence type="ECO:0000256" key="11">
    <source>
        <dbReference type="ARBA" id="ARBA00023175"/>
    </source>
</evidence>
<keyword evidence="5" id="KW-0677">Repeat</keyword>
<dbReference type="InterPro" id="IPR024317">
    <property type="entry name" value="Dynein_heavy_chain_D4_dom"/>
</dbReference>
<evidence type="ECO:0000256" key="8">
    <source>
        <dbReference type="ARBA" id="ARBA00023017"/>
    </source>
</evidence>
<dbReference type="FunFam" id="3.40.50.300:FF:000049">
    <property type="entry name" value="Dynein, axonemal, heavy chain 5"/>
    <property type="match status" value="1"/>
</dbReference>
<name>A0AAW0ER84_9TRYP</name>
<dbReference type="Gene3D" id="6.10.140.1060">
    <property type="match status" value="1"/>
</dbReference>
<dbReference type="Pfam" id="PF12775">
    <property type="entry name" value="AAA_7"/>
    <property type="match status" value="1"/>
</dbReference>
<dbReference type="InterPro" id="IPR042228">
    <property type="entry name" value="Dynein_linker_3"/>
</dbReference>
<dbReference type="GO" id="GO:0045505">
    <property type="term" value="F:dynein intermediate chain binding"/>
    <property type="evidence" value="ECO:0007669"/>
    <property type="project" value="InterPro"/>
</dbReference>
<organism evidence="17 18">
    <name type="scientific">Novymonas esmeraldas</name>
    <dbReference type="NCBI Taxonomy" id="1808958"/>
    <lineage>
        <taxon>Eukaryota</taxon>
        <taxon>Discoba</taxon>
        <taxon>Euglenozoa</taxon>
        <taxon>Kinetoplastea</taxon>
        <taxon>Metakinetoplastina</taxon>
        <taxon>Trypanosomatida</taxon>
        <taxon>Trypanosomatidae</taxon>
        <taxon>Novymonas</taxon>
    </lineage>
</organism>
<keyword evidence="3" id="KW-0963">Cytoplasm</keyword>
<dbReference type="Gene3D" id="3.40.50.300">
    <property type="entry name" value="P-loop containing nucleotide triphosphate hydrolases"/>
    <property type="match status" value="5"/>
</dbReference>
<dbReference type="Pfam" id="PF18199">
    <property type="entry name" value="Dynein_C"/>
    <property type="match status" value="1"/>
</dbReference>
<dbReference type="InterPro" id="IPR004273">
    <property type="entry name" value="Dynein_heavy_D6_P-loop"/>
</dbReference>
<dbReference type="InterPro" id="IPR041466">
    <property type="entry name" value="Dynein_AAA5_ext"/>
</dbReference>
<keyword evidence="12" id="KW-0206">Cytoskeleton</keyword>
<dbReference type="Pfam" id="PF08385">
    <property type="entry name" value="DHC_N1"/>
    <property type="match status" value="1"/>
</dbReference>
<reference evidence="17 18" key="1">
    <citation type="journal article" date="2021" name="MBio">
        <title>A New Model Trypanosomatid, Novymonas esmeraldas: Genomic Perception of Its 'Candidatus Pandoraea novymonadis' Endosymbiont.</title>
        <authorList>
            <person name="Zakharova A."/>
            <person name="Saura A."/>
            <person name="Butenko A."/>
            <person name="Podesvova L."/>
            <person name="Warmusova S."/>
            <person name="Kostygov A.Y."/>
            <person name="Nenarokova A."/>
            <person name="Lukes J."/>
            <person name="Opperdoes F.R."/>
            <person name="Yurchenko V."/>
        </authorList>
    </citation>
    <scope>NUCLEOTIDE SEQUENCE [LARGE SCALE GENOMIC DNA]</scope>
    <source>
        <strain evidence="17 18">E262AT.01</strain>
    </source>
</reference>
<dbReference type="Gene3D" id="1.20.58.1120">
    <property type="match status" value="1"/>
</dbReference>
<feature type="coiled-coil region" evidence="14">
    <location>
        <begin position="3365"/>
        <end position="3420"/>
    </location>
</feature>
<dbReference type="FunFam" id="1.20.920.20:FF:000001">
    <property type="entry name" value="dynein heavy chain 2, axonemal"/>
    <property type="match status" value="1"/>
</dbReference>
<dbReference type="InterPro" id="IPR024743">
    <property type="entry name" value="Dynein_HC_stalk"/>
</dbReference>
<dbReference type="FunFam" id="1.10.287.2620:FF:000002">
    <property type="entry name" value="Dynein heavy chain 2, axonemal"/>
    <property type="match status" value="1"/>
</dbReference>
<comment type="subcellular location">
    <subcellularLocation>
        <location evidence="1">Cytoplasm</location>
        <location evidence="1">Cytoskeleton</location>
        <location evidence="1">Cilium axoneme</location>
    </subcellularLocation>
</comment>
<dbReference type="FunFam" id="1.10.472.130:FF:000020">
    <property type="entry name" value="Dynein heavy chain, putative"/>
    <property type="match status" value="1"/>
</dbReference>
<evidence type="ECO:0000256" key="1">
    <source>
        <dbReference type="ARBA" id="ARBA00004430"/>
    </source>
</evidence>
<dbReference type="GO" id="GO:0008017">
    <property type="term" value="F:microtubule binding"/>
    <property type="evidence" value="ECO:0007669"/>
    <property type="project" value="UniProtKB-ARBA"/>
</dbReference>
<feature type="compositionally biased region" description="Acidic residues" evidence="15">
    <location>
        <begin position="4129"/>
        <end position="4139"/>
    </location>
</feature>
<dbReference type="FunFam" id="1.20.920.30:FF:000003">
    <property type="entry name" value="Dynein axonemal heavy chain 17"/>
    <property type="match status" value="1"/>
</dbReference>
<sequence>MAKGDKDDAPADKRVVWMEQRITNALKLKPAESKKLLDSEDNRAQMSEFLDTADARHLYVYQTSTGAFVTRIEAPEELKKKGVFFSKTKREKMADENHMKEAITFGDIPPDVLGNLSAVTRNVYAPILKADKRNTATVPDVAVGELMSDTNGLLSNLLVTLGLSQGKTFLPMPPIQFPPRIDDFAMDKETLYLLEGTVVSWTAQIKAAIASSPEELEEAAPQTGRYPVPLDEIRFWKEKSENLAGLEEQLYSVKSLKILVLLKRAGSSYYSPFSQLMGELKEAAYESRDNYQYLKPLIPEFEQMSMTAASHLPFVELATSGVFKRLFHFLYLLWTQSGFYNNPARLVFLIREMGNDLIEMAADHVNVAEFAEGLEKKEVVERLSTTLAICGEFKASYFQYKSHVSSVARPWKFQNAALFSRLDTFLERCHDLLDVIETALLFDKMESMKIGGTKGQHLTSEAEEIKHTFDTSVARFFSVDYNLLDITNTRFDADYDELKGVIRDLEERLGSILVTTIDESSAITEVFKAVDTFDGFTDRTPMQQEWMKKQGGVLDGFHQDLLKAQDTYYAGEAAGAYPNMPPVASTIVRCKALLDRISESHSRVVDLSPAVLQSERGVEALQLYDKLRELLQGTIQEKFQKWTAEVGAIRADKLRLPVLATDTSKRLTVNFDASLVKTLREVYYVEVLNSYDSAGVGQFEIPPDAEAIFTKRDVYRDQALKLEYLCTTYNDFSSSLRPNDERPLIEAELVKFEAFVSRGLKDVRWENEDATNAFIEEALKQVTAIDTAVSTLHSNVQQMKDTMRKYKTDDVLFPLDAAAGAKTMSEAELRKTLGDYVDARASGLRERNGEIKALTQSSLDALQTLKETNGGAVVSVTDAVWQKYLAYVSSVARECLAEAAVSSLTNMRNQLDPVWLADHDGIALVDVKLSLSKATADHPTSKSRFDPALMTGDGEEKSVWQTLSDTIDGVIGSSGLIDPVHGATSYAEEMRHNEHVQALVGEIQALFQQNVAACEEYRHVYDEFKSLWETDRKKVFAQFIEMDHQRDARRASASMEDPAAAAAAAQKPAEYFGVSLLEFDRAITEYTRIRSRLAAIEDRHMEGSVLIDVKPLRIALRDLSRRWKEMYSDYLLDKIKADLNHLYVFIKEADKGLEVEVLDGDVDALKSVMRWIRDCRKRNTEVMGDDETGETGGMFPPIKAAIGMLKTHASTSPDAEAELAKIEKLEELRKPAPEQWVALNKKALNARAQNSIVQDREAEKIKEDVAAFEHELSAEVDAFHQNPLFTYAIQPGEVYNTIDSVYAHFMVVEKKAKGLQNLQDLFDLAVSHFKSIRECRQELALLKQIWDLNFHVTSQFRDWMRSTFKDADVAYFEDEAKKISKQLQLQPMKVKGWGVFKGVDETVRNMRTSLPLCESLSSPSMRPRHWAELVRTTNQPGTINPTAADFTLEKLFALGLHNYADDVANIVEKAEKELRIETNLSKIIVAWEKLQFTYDKDAHLDCYLLGSVDDVVEQLENDNNALSSMLSDRFVEYFYEKVLGWQKDLGLVDTCTTKWMDIQRQWQNLFPIFVLSEDIKVQLPNEAKQFSEADRVFRLLMSKAHHYANPVETICSGKLSEDIGRGETLEETLNYIQDILNRCEKALADYLETKRKLFPRFFFVSDTDLIDILSKGSDPRAVMVHMSKIIDSVDSFTFDKNPYPSASAVDVWEMVSIQGEKVTLTESFACDGAVEIWLEGLVQCTKRSMKVHIRDANAGYIEKPRNEWIYQYPCQAIIVASRIWFTTEVHQAFTQIEEGNDMGMKDLLKSQKSQLDSLIKEVLLDRSSTERKMLVHLITIDVHNRDIVQSMVDDRVDSVESFSWQSQLRYYWDENKGSEIRIADADFINGYEYIGLCGCLVITKLTDRCYITLTQALRLNQGGAPAGPAGTGKTETTKDLARNMGIACYVFNCSDQMNYITLGQIFKGLAMSGSWGCFDEFNRISIEVLSVVATQVGSILNALKEHKSRFRFMDEEISIERSVGMWITMNPGYAGRTELPENIKSLFRPCAMCVPDLKNICEIMLAAEGFGDAKDLALKFVTLYRLNKELLSPQDHYDWGLRAVKSVLYIAGALKRGDPDLPERNVLMRALRDTNMAKLSKDDVYVFMGLIRSLFPNLDVPKKDKPELVTACKAVCKEQGNLPGENDIFILKCVQYEELLHVRHSVFILGAAGAGKTECWRCLQGALTKLHQDDWKAKAVSSCLNPKAISSNELYGYFTPQKEWRDGILSTIFRDYAVESKKKKNMKWIVLDGIIDAEWIESMNTVMDDNKMLTLVSNERIPLTDSMRMIFEVSHLRNASPATVSRAGVIFINESDLGWGPFKDKWIATRERREGVILDNLFDKYVPLVFEFWKRSMRPVVSVMDINMVQTICFLLDGIFRTMEPEELAKHSNPVEVYEKYFAFAVIWAFGGPLPSSDGRIDMRLNFSNQWKKEFPNMKISEAGSIFDFYIDKTKDDNGAVVFDWKPWTELVQPYAPDADVQLSSVSVQTADTVRMSYLMSLFVDNAKGVMLVGTAGTGKTNLIMSKLRSLDNEKVLFRVVSFNARTSSSGLQAVMEQSLEKRSGRTYGPPNRKKLVFFLDDMNMPAPDKYGTQEAVALLQQHVGYGFWYDRVKIVQKEVVDVRYVGAMNPKSGTFTILDRLLRHFAVFSTNMPDRADLVSIYGQILQAHTKPFSRDIRETLTTLLTNATIELHSNVAKLFFPTAVKFHYQWNMREMFNIFQGLCKSNAKLHKTSLQLVRLWVHECNRTFRDRMADDADMKRYDTLLQEVITRAGFTDVSAKEVLEEPLLWAPFHTTPDGQENVYNETNYDEAGAFLRKKLTDYNENYASMNLVLFNQAIEHVCRISRITSNPRGNAFLVGVGGSGKQSLARLASYINGHDIFQILVTSTYDINDFRTDMQELYRKCGVRGYPFAFIITDTQIVSMDMLVYLNDMLSSGNVPELFNQDEREGIVGSVTNEVKASGVADYSNPDVCWDHFINKVRSNLHIILCFSPVSKNFAAWCRQFPALANTTVIDWFLSWPEQALKSVAQRFLSEIELGGAEMTQNIADFMAYCQMKVTETCEEYYAQEKRHAYTTPKSFLELIAFYKDLLARKRKENTDQTDRLVSGIDKIKEAGAQVQGLQEVLQRESVEVEEARQKTAALLETVGREKSVVEEQSSIAAKEEAKTNKIVEEVTSFEKQCQEDLAKAQPLVLEALGALDTLDKASIAELKNLGKPPEDVQMVAICVLVLTSNPRSIPSMKQRSWNECKKMMNQVDRFLSELRSFDVNNIPQACIDQIQVYISNPSFDPDIIKSKSGAAAGLCKWAIGMNRYHTVRCEVRPKEERLAEAQQRLVSSRAALKKIQDKVADLQAKLGALVSQYDKAVAEADAIEAKAKKTQMKMNLAQRLVSGLSDESVRWGATIEKLKEAAKLLVGDVLLSASFVSYIGPFSKAFREQIVEQDWLPHIKRLGIPMTEGLDATMDVLTSEAAVASWNNEGLPSDRVSTENGAILTNCMRWPLMIDPQLQGIKWIRTREEKNGLRVVQTTQKGWQRTLQTCIEEGLPCLIEGLGEFVEPVLDGVLSRQTFRKGGREFIKLGATEVEYNAKFRLILQTKLGNPHYGPEVNAQTTLINFMVTETGLEDQLLAVVVSQERPDLEKKRGMLIRQMNTMTIELQQCENGLLYELTNATGDILENITLVENLETTKKKAKDINASFAQAVVTQKDIAQNRLRYTDVAVRGSLLFFQIDQLWKIDHMYQYSLEAFMVVFNKALVSAPQPDNKKDVTKRVANVIQSITENVFAYVSRGLFERHKLIFSSLLAFAILSRRDEVNLKQLDFLLRGKKKSGVERPETVTGWCTQPNWDAVQALAEVEGATPEFSLLPSDMAENNRWFQYCELEKPEVEKMPGEWKNLSNFERLLVLRCLRPDRLTAALEMFVGNSIGRFFVSDQAVDISVSYQNSSTTTPLFFILSPGVDPVKAVEELGRKLGYTYDKENFYNVSLGQGQEVVADRALDKCFAEGGWALLSNIHLVEKWLRTLERRLDTYAETYTRVAQLRKEIAERKAGERSGAAAAAAAGAGGGGGGADDGEHGDDDAAAEAKSVHSQGEGGEGETDEDGGDGEGGAAEGGDGDGARAPDEDAVVVTDDEIPFDGVKGHANFRVFLSAEPSTVIPIGILQRSVKLTSEPPTGIRQNIVRALGNFSDEPWEKSAKPMEYRCIMFSMCFFHAVVVERKKFGPLGWNRAYPFNAGDLTTCMEVAANYIEDRPKVPWEDLRYVFGEIMYGGHITDDWDRVLCMAYLQSYIVPDCCDGLLLAPGVPVPAPVSFQEYMQWLTSGEDFPAESPLLYGLHPNAEINYRTMQADVLFKTINELQPKKHSGGDMLSPQEIVQQKIDEIRERLPEPHNLQDLSERLEEDRSPQQHVFYQESERMNVLIETLRASLEELNLGLKGALSMSTAMQELFDQIYLDKMPERWARVSFMSQRMLGSWVENFLARNEQLISWNADLQTPKVTNISLFFNPMSFLTAIMQTTSIINSFDLDQMALVVDVLKKSADQIESSARDGCYVTGLAMEGARWDGTAGCIEDSRLKELYPRMPIMQVRSLPLSKIDRRDQYECPVYKTQARGPGFVVGFFLKSKQPSRKWVIAGVGLLLDVVE</sequence>
<dbReference type="SUPFAM" id="SSF52540">
    <property type="entry name" value="P-loop containing nucleoside triphosphate hydrolases"/>
    <property type="match status" value="4"/>
</dbReference>
<dbReference type="Gene3D" id="1.20.140.100">
    <property type="entry name" value="Dynein heavy chain, N-terminal domain 2"/>
    <property type="match status" value="1"/>
</dbReference>
<dbReference type="InterPro" id="IPR003593">
    <property type="entry name" value="AAA+_ATPase"/>
</dbReference>
<dbReference type="InterPro" id="IPR043157">
    <property type="entry name" value="Dynein_AAA1S"/>
</dbReference>
<dbReference type="InterPro" id="IPR042219">
    <property type="entry name" value="AAA_lid_11_sf"/>
</dbReference>
<dbReference type="GO" id="GO:0008569">
    <property type="term" value="F:minus-end-directed microtubule motor activity"/>
    <property type="evidence" value="ECO:0007669"/>
    <property type="project" value="InterPro"/>
</dbReference>
<dbReference type="InterPro" id="IPR013602">
    <property type="entry name" value="Dynein_heavy_linker"/>
</dbReference>
<dbReference type="Pfam" id="PF12777">
    <property type="entry name" value="MT"/>
    <property type="match status" value="1"/>
</dbReference>
<dbReference type="GO" id="GO:0036159">
    <property type="term" value="P:inner dynein arm assembly"/>
    <property type="evidence" value="ECO:0007669"/>
    <property type="project" value="UniProtKB-ARBA"/>
</dbReference>
<dbReference type="Gene3D" id="1.10.472.130">
    <property type="match status" value="1"/>
</dbReference>
<dbReference type="Gene3D" id="1.20.1270.280">
    <property type="match status" value="1"/>
</dbReference>
<dbReference type="FunFam" id="3.20.180.20:FF:000001">
    <property type="entry name" value="Dynein axonemal heavy chain 5"/>
    <property type="match status" value="1"/>
</dbReference>
<dbReference type="GO" id="GO:0005524">
    <property type="term" value="F:ATP binding"/>
    <property type="evidence" value="ECO:0007669"/>
    <property type="project" value="UniProtKB-KW"/>
</dbReference>
<dbReference type="GO" id="GO:0051959">
    <property type="term" value="F:dynein light intermediate chain binding"/>
    <property type="evidence" value="ECO:0007669"/>
    <property type="project" value="InterPro"/>
</dbReference>
<dbReference type="Pfam" id="PF12774">
    <property type="entry name" value="AAA_6"/>
    <property type="match status" value="1"/>
</dbReference>
<keyword evidence="13" id="KW-0966">Cell projection</keyword>
<proteinExistence type="inferred from homology"/>
<dbReference type="GO" id="GO:0005874">
    <property type="term" value="C:microtubule"/>
    <property type="evidence" value="ECO:0007669"/>
    <property type="project" value="UniProtKB-KW"/>
</dbReference>
<dbReference type="FunFam" id="3.40.50.300:FF:002034">
    <property type="entry name" value="Dynein heavy chain, putative"/>
    <property type="match status" value="1"/>
</dbReference>
<evidence type="ECO:0000313" key="18">
    <source>
        <dbReference type="Proteomes" id="UP001430356"/>
    </source>
</evidence>
<evidence type="ECO:0000259" key="16">
    <source>
        <dbReference type="SMART" id="SM00382"/>
    </source>
</evidence>
<keyword evidence="7" id="KW-0067">ATP-binding</keyword>
<dbReference type="Gene3D" id="1.20.920.30">
    <property type="match status" value="1"/>
</dbReference>
<dbReference type="Pfam" id="PF18198">
    <property type="entry name" value="AAA_lid_11"/>
    <property type="match status" value="1"/>
</dbReference>
<dbReference type="Proteomes" id="UP001430356">
    <property type="component" value="Unassembled WGS sequence"/>
</dbReference>
<dbReference type="EMBL" id="JAECZO010000082">
    <property type="protein sequence ID" value="KAK7196690.1"/>
    <property type="molecule type" value="Genomic_DNA"/>
</dbReference>
<dbReference type="Gene3D" id="1.10.8.720">
    <property type="entry name" value="Region D6 of dynein motor"/>
    <property type="match status" value="1"/>
</dbReference>
<keyword evidence="9 14" id="KW-0175">Coiled coil</keyword>
<evidence type="ECO:0000256" key="10">
    <source>
        <dbReference type="ARBA" id="ARBA00023069"/>
    </source>
</evidence>
<keyword evidence="6" id="KW-0547">Nucleotide-binding</keyword>
<dbReference type="FunFam" id="1.10.8.720:FF:000002">
    <property type="entry name" value="Dynein heavy chain 9, axonemal"/>
    <property type="match status" value="1"/>
</dbReference>